<sequence length="363" mass="39855">MRNSDRAFLLGPLLKGVSRSFYLTLRVLPKGMREPVGLAYLLARAADTIADTSLIEPAQRLSLLHELREQVNGASDDGAFARRLAGEVAARQTQSDEKVLLESLEPALHLLAQSKESDREAVRGVVMTLTSGMQFDLRTFPDERSGSLAALAEPADLDRYTYLVAGCVGEFWTKMTYAYAPGSLAGDPALAIERGVRFGKALQLTNVLRDCAKDLRIGRCYLPTTMLSRYAITPEDLKLPDASARARLLMLELVGIALGHYRAALDYTFAISASSIRLRLACLWPIFIGLETLQLLVDNENWLDPAKPSKVPRARVYEIMARSTATIAWGRALRGWADGIIDAIEARIGERAAVAHAEGRTVK</sequence>
<dbReference type="GO" id="GO:0051996">
    <property type="term" value="F:squalene synthase [NAD(P)H] activity"/>
    <property type="evidence" value="ECO:0007669"/>
    <property type="project" value="InterPro"/>
</dbReference>
<accession>A0A2N7X6Y9</accession>
<dbReference type="STRING" id="863227.GCA_000373005_02867"/>
<evidence type="ECO:0000313" key="1">
    <source>
        <dbReference type="EMBL" id="PMS37529.1"/>
    </source>
</evidence>
<dbReference type="PANTHER" id="PTHR11626">
    <property type="entry name" value="FARNESYL-DIPHOSPHATE FARNESYLTRANSFERASE"/>
    <property type="match status" value="1"/>
</dbReference>
<name>A0A2N7X6Y9_9BURK</name>
<dbReference type="InterPro" id="IPR044844">
    <property type="entry name" value="Trans_IPPS_euk-type"/>
</dbReference>
<comment type="caution">
    <text evidence="1">The sequence shown here is derived from an EMBL/GenBank/DDBJ whole genome shotgun (WGS) entry which is preliminary data.</text>
</comment>
<gene>
    <name evidence="1" type="ORF">C0Z20_06030</name>
</gene>
<dbReference type="EMBL" id="PNYC01000003">
    <property type="protein sequence ID" value="PMS37529.1"/>
    <property type="molecule type" value="Genomic_DNA"/>
</dbReference>
<evidence type="ECO:0000313" key="2">
    <source>
        <dbReference type="Proteomes" id="UP000235777"/>
    </source>
</evidence>
<organism evidence="1 2">
    <name type="scientific">Trinickia symbiotica</name>
    <dbReference type="NCBI Taxonomy" id="863227"/>
    <lineage>
        <taxon>Bacteria</taxon>
        <taxon>Pseudomonadati</taxon>
        <taxon>Pseudomonadota</taxon>
        <taxon>Betaproteobacteria</taxon>
        <taxon>Burkholderiales</taxon>
        <taxon>Burkholderiaceae</taxon>
        <taxon>Trinickia</taxon>
    </lineage>
</organism>
<reference evidence="1 2" key="1">
    <citation type="submission" date="2018-01" db="EMBL/GenBank/DDBJ databases">
        <title>Whole genome analyses suggest that Burkholderia sensu lato contains two further novel genera in the rhizoxinica-symbiotica group Mycetohabitans gen. nov., and Trinickia gen. nov.: implications for the evolution of diazotrophy and nodulation in the Burkholderiaceae.</title>
        <authorList>
            <person name="Estrada-de los Santos P."/>
            <person name="Palmer M."/>
            <person name="Chavez-Ramirez B."/>
            <person name="Beukes C."/>
            <person name="Steenkamp E.T."/>
            <person name="Hirsch A.M."/>
            <person name="Manyaka P."/>
            <person name="Maluk M."/>
            <person name="Lafos M."/>
            <person name="Crook M."/>
            <person name="Gross E."/>
            <person name="Simon M.F."/>
            <person name="Bueno dos Reis Junior F."/>
            <person name="Poole P.S."/>
            <person name="Venter S.N."/>
            <person name="James E.K."/>
        </authorList>
    </citation>
    <scope>NUCLEOTIDE SEQUENCE [LARGE SCALE GENOMIC DNA]</scope>
    <source>
        <strain evidence="1 2">JPY 581</strain>
    </source>
</reference>
<dbReference type="SFLD" id="SFLDS00005">
    <property type="entry name" value="Isoprenoid_Synthase_Type_I"/>
    <property type="match status" value="1"/>
</dbReference>
<dbReference type="PANTHER" id="PTHR11626:SF2">
    <property type="entry name" value="SQUALENE SYNTHASE"/>
    <property type="match status" value="1"/>
</dbReference>
<keyword evidence="2" id="KW-1185">Reference proteome</keyword>
<dbReference type="SFLD" id="SFLDG01018">
    <property type="entry name" value="Squalene/Phytoene_Synthase_Lik"/>
    <property type="match status" value="1"/>
</dbReference>
<dbReference type="OrthoDB" id="9807580at2"/>
<dbReference type="Proteomes" id="UP000235777">
    <property type="component" value="Unassembled WGS sequence"/>
</dbReference>
<proteinExistence type="predicted"/>
<dbReference type="SUPFAM" id="SSF48576">
    <property type="entry name" value="Terpenoid synthases"/>
    <property type="match status" value="1"/>
</dbReference>
<dbReference type="AlphaFoldDB" id="A0A2N7X6Y9"/>
<dbReference type="Gene3D" id="1.10.600.10">
    <property type="entry name" value="Farnesyl Diphosphate Synthase"/>
    <property type="match status" value="1"/>
</dbReference>
<dbReference type="GO" id="GO:0016114">
    <property type="term" value="P:terpenoid biosynthetic process"/>
    <property type="evidence" value="ECO:0007669"/>
    <property type="project" value="UniProtKB-ARBA"/>
</dbReference>
<dbReference type="InterPro" id="IPR008949">
    <property type="entry name" value="Isoprenoid_synthase_dom_sf"/>
</dbReference>
<dbReference type="RefSeq" id="WP_018441439.1">
    <property type="nucleotide sequence ID" value="NZ_KB890176.1"/>
</dbReference>
<dbReference type="InterPro" id="IPR002060">
    <property type="entry name" value="Squ/phyt_synthse"/>
</dbReference>
<dbReference type="GO" id="GO:0045338">
    <property type="term" value="P:farnesyl diphosphate metabolic process"/>
    <property type="evidence" value="ECO:0007669"/>
    <property type="project" value="InterPro"/>
</dbReference>
<protein>
    <submittedName>
        <fullName evidence="1">Squalene/phytoene synthase family protein</fullName>
    </submittedName>
</protein>
<dbReference type="InterPro" id="IPR033904">
    <property type="entry name" value="Trans_IPPS_HH"/>
</dbReference>
<dbReference type="Pfam" id="PF00494">
    <property type="entry name" value="SQS_PSY"/>
    <property type="match status" value="1"/>
</dbReference>
<dbReference type="CDD" id="cd00683">
    <property type="entry name" value="Trans_IPPS_HH"/>
    <property type="match status" value="1"/>
</dbReference>